<organism evidence="1 2">
    <name type="scientific">Clostridium kluyveri (strain ATCC 8527 / DSM 555 / NBRC 12016 / NCIMB 10680 / K1)</name>
    <dbReference type="NCBI Taxonomy" id="431943"/>
    <lineage>
        <taxon>Bacteria</taxon>
        <taxon>Bacillati</taxon>
        <taxon>Bacillota</taxon>
        <taxon>Clostridia</taxon>
        <taxon>Eubacteriales</taxon>
        <taxon>Clostridiaceae</taxon>
        <taxon>Clostridium</taxon>
    </lineage>
</organism>
<evidence type="ECO:0000313" key="2">
    <source>
        <dbReference type="Proteomes" id="UP000002411"/>
    </source>
</evidence>
<dbReference type="HOGENOM" id="CLU_1977695_0_0_9"/>
<dbReference type="KEGG" id="ckl:CKL_2890"/>
<dbReference type="InterPro" id="IPR010662">
    <property type="entry name" value="RBBP9/YdeN"/>
</dbReference>
<dbReference type="SUPFAM" id="SSF53474">
    <property type="entry name" value="alpha/beta-Hydrolases"/>
    <property type="match status" value="1"/>
</dbReference>
<protein>
    <recommendedName>
        <fullName evidence="3">Alpha/beta hydrolase</fullName>
    </recommendedName>
</protein>
<accession>A5N1A6</accession>
<sequence>MIAPSLGCLLTVKAIPKIRKYLNAVFLVAPPNPDDKQFPKFLASFGSLPEVNLEVPGMLIYSENDPYSSSMFCIQKGKQWGFETISAGRKGHINSESNIDDWSEGFNLFQKLLEEVELNNRARMDN</sequence>
<dbReference type="EMBL" id="CP000673">
    <property type="protein sequence ID" value="EDK34902.1"/>
    <property type="molecule type" value="Genomic_DNA"/>
</dbReference>
<dbReference type="AlphaFoldDB" id="A5N1A6"/>
<dbReference type="eggNOG" id="COG3545">
    <property type="taxonomic scope" value="Bacteria"/>
</dbReference>
<keyword evidence="2" id="KW-1185">Reference proteome</keyword>
<reference evidence="1 2" key="1">
    <citation type="journal article" date="2008" name="Proc. Natl. Acad. Sci. U.S.A.">
        <title>The genome of Clostridium kluyveri, a strict anaerobe with unique metabolic features.</title>
        <authorList>
            <person name="Seedorf H."/>
            <person name="Fricke W.F."/>
            <person name="Veith B."/>
            <person name="Brueggemann H."/>
            <person name="Liesegang H."/>
            <person name="Strittmatter A."/>
            <person name="Miethke M."/>
            <person name="Buckel W."/>
            <person name="Hinderberger J."/>
            <person name="Li F."/>
            <person name="Hagemeier C."/>
            <person name="Thauer R.K."/>
            <person name="Gottschalk G."/>
        </authorList>
    </citation>
    <scope>NUCLEOTIDE SEQUENCE [LARGE SCALE GENOMIC DNA]</scope>
    <source>
        <strain evidence="2">ATCC 8527 / DSM 555 / NCIMB 10680</strain>
    </source>
</reference>
<dbReference type="Pfam" id="PF06821">
    <property type="entry name" value="Ser_hydrolase"/>
    <property type="match status" value="1"/>
</dbReference>
<proteinExistence type="predicted"/>
<dbReference type="GO" id="GO:0016787">
    <property type="term" value="F:hydrolase activity"/>
    <property type="evidence" value="ECO:0007669"/>
    <property type="project" value="InterPro"/>
</dbReference>
<name>A5N1A6_CLOK5</name>
<gene>
    <name evidence="1" type="ordered locus">CKL_2890</name>
</gene>
<dbReference type="Gene3D" id="3.40.50.1820">
    <property type="entry name" value="alpha/beta hydrolase"/>
    <property type="match status" value="1"/>
</dbReference>
<dbReference type="Proteomes" id="UP000002411">
    <property type="component" value="Chromosome"/>
</dbReference>
<dbReference type="RefSeq" id="WP_012103232.1">
    <property type="nucleotide sequence ID" value="NC_009706.1"/>
</dbReference>
<evidence type="ECO:0000313" key="1">
    <source>
        <dbReference type="EMBL" id="EDK34902.1"/>
    </source>
</evidence>
<dbReference type="InterPro" id="IPR029058">
    <property type="entry name" value="AB_hydrolase_fold"/>
</dbReference>
<evidence type="ECO:0008006" key="3">
    <source>
        <dbReference type="Google" id="ProtNLM"/>
    </source>
</evidence>